<sequence>MKASDRKNYTGESLYGMVSTASRIATQAGVKTLEKGGNAVDAAVASAFCLGVTEPQASGLGGKSMALVYLAKEDRIFALDGSSRAPFGIHPDKTPKTPVKTGIKSTTVPSTPATLGYMQQKYGKLPLATVMEPAIIAAEEGFKVSPLLNRMIQKEEELLRQDSLIYKNYFQFNKPKQVGDTIVQPELARCLRQMAQAGWQDFYMGYIGSKILEDMNIRDGLISSTDLSQIPQPVEREVLTSTYRDFEVHTFPPPGAGRVLVLLLNILENFPSEVLDPEDPVGATIFALAFRLALADRERMPIHPDYYLQTPNRWMSNKEYAKEVAARINEIAKFSLQEKYPAPFTSGETTHLSVSDSEGNSVGITQSIELVFGSKTMARDLGFFYNNYMSAFDYTNIAHPYYLLPGGRPWSSVAPTLLFQEGKPRFLLGSPGSERISTSLAQVISRIVDKKMDLGSAIAAPRFHASAKGLLRIEKERFDPTIINLLEQTGFKIKKQGAYSFYLGCVQGVEIPHLKGKQFYGVADPRRDGSANGPKALMHKGDK</sequence>
<dbReference type="GO" id="GO:0006751">
    <property type="term" value="P:glutathione catabolic process"/>
    <property type="evidence" value="ECO:0007669"/>
    <property type="project" value="UniProtKB-UniRule"/>
</dbReference>
<protein>
    <recommendedName>
        <fullName evidence="11">Glutathione hydrolase proenzyme</fullName>
        <ecNumber evidence="11">2.3.2.2</ecNumber>
        <ecNumber evidence="11">3.4.19.13</ecNumber>
    </recommendedName>
    <component>
        <recommendedName>
            <fullName evidence="11">Glutathione hydrolase large chain</fullName>
        </recommendedName>
    </component>
    <component>
        <recommendedName>
            <fullName evidence="11">Glutathione hydrolase small chain</fullName>
        </recommendedName>
    </component>
</protein>
<dbReference type="Gene3D" id="1.10.246.230">
    <property type="match status" value="1"/>
</dbReference>
<evidence type="ECO:0000256" key="3">
    <source>
        <dbReference type="ARBA" id="ARBA00009381"/>
    </source>
</evidence>
<organism evidence="13 14">
    <name type="scientific">Alkalicella caledoniensis</name>
    <dbReference type="NCBI Taxonomy" id="2731377"/>
    <lineage>
        <taxon>Bacteria</taxon>
        <taxon>Bacillati</taxon>
        <taxon>Bacillota</taxon>
        <taxon>Clostridia</taxon>
        <taxon>Eubacteriales</taxon>
        <taxon>Proteinivoracaceae</taxon>
        <taxon>Alkalicella</taxon>
    </lineage>
</organism>
<evidence type="ECO:0000313" key="14">
    <source>
        <dbReference type="Proteomes" id="UP000516160"/>
    </source>
</evidence>
<dbReference type="Gene3D" id="3.60.20.40">
    <property type="match status" value="1"/>
</dbReference>
<dbReference type="UniPathway" id="UPA00204"/>
<comment type="catalytic activity">
    <reaction evidence="1 11">
        <text>an S-substituted glutathione + H2O = an S-substituted L-cysteinylglycine + L-glutamate</text>
        <dbReference type="Rhea" id="RHEA:59468"/>
        <dbReference type="ChEBI" id="CHEBI:15377"/>
        <dbReference type="ChEBI" id="CHEBI:29985"/>
        <dbReference type="ChEBI" id="CHEBI:90779"/>
        <dbReference type="ChEBI" id="CHEBI:143103"/>
        <dbReference type="EC" id="3.4.19.13"/>
    </reaction>
</comment>
<reference evidence="13 14" key="1">
    <citation type="submission" date="2020-07" db="EMBL/GenBank/DDBJ databases">
        <title>Alkalicella. sp. LB2 genome.</title>
        <authorList>
            <person name="Postec A."/>
            <person name="Quemeneur M."/>
        </authorList>
    </citation>
    <scope>NUCLEOTIDE SEQUENCE [LARGE SCALE GENOMIC DNA]</scope>
    <source>
        <strain evidence="13 14">LB2</strain>
    </source>
</reference>
<dbReference type="InterPro" id="IPR029055">
    <property type="entry name" value="Ntn_hydrolases_N"/>
</dbReference>
<comment type="pathway">
    <text evidence="11">Sulfur metabolism; glutathione metabolism.</text>
</comment>
<evidence type="ECO:0000256" key="2">
    <source>
        <dbReference type="ARBA" id="ARBA00001089"/>
    </source>
</evidence>
<dbReference type="Proteomes" id="UP000516160">
    <property type="component" value="Chromosome"/>
</dbReference>
<gene>
    <name evidence="13" type="primary">ggt</name>
    <name evidence="13" type="ORF">HYG86_05310</name>
</gene>
<evidence type="ECO:0000256" key="10">
    <source>
        <dbReference type="PIRSR" id="PIRSR600101-2"/>
    </source>
</evidence>
<dbReference type="EMBL" id="CP058559">
    <property type="protein sequence ID" value="QNO14230.1"/>
    <property type="molecule type" value="Genomic_DNA"/>
</dbReference>
<feature type="active site" description="Nucleophile" evidence="9">
    <location>
        <position position="349"/>
    </location>
</feature>
<dbReference type="EC" id="2.3.2.2" evidence="11"/>
<dbReference type="KEGG" id="acae:HYG86_05310"/>
<dbReference type="RefSeq" id="WP_213167889.1">
    <property type="nucleotide sequence ID" value="NZ_CP058559.1"/>
</dbReference>
<dbReference type="AlphaFoldDB" id="A0A7G9W6B8"/>
<comment type="PTM">
    <text evidence="11">Cleaved by autocatalysis into a large and a small subunit.</text>
</comment>
<dbReference type="PRINTS" id="PR01210">
    <property type="entry name" value="GGTRANSPTASE"/>
</dbReference>
<evidence type="ECO:0000313" key="13">
    <source>
        <dbReference type="EMBL" id="QNO14230.1"/>
    </source>
</evidence>
<name>A0A7G9W6B8_ALKCA</name>
<dbReference type="PANTHER" id="PTHR43199">
    <property type="entry name" value="GLUTATHIONE HYDROLASE"/>
    <property type="match status" value="1"/>
</dbReference>
<dbReference type="InterPro" id="IPR000101">
    <property type="entry name" value="GGT_peptidase"/>
</dbReference>
<dbReference type="SUPFAM" id="SSF56235">
    <property type="entry name" value="N-terminal nucleophile aminohydrolases (Ntn hydrolases)"/>
    <property type="match status" value="1"/>
</dbReference>
<keyword evidence="4 11" id="KW-0808">Transferase</keyword>
<evidence type="ECO:0000256" key="5">
    <source>
        <dbReference type="ARBA" id="ARBA00022801"/>
    </source>
</evidence>
<evidence type="ECO:0000256" key="6">
    <source>
        <dbReference type="ARBA" id="ARBA00023145"/>
    </source>
</evidence>
<dbReference type="GO" id="GO:0036374">
    <property type="term" value="F:glutathione hydrolase activity"/>
    <property type="evidence" value="ECO:0007669"/>
    <property type="project" value="UniProtKB-UniRule"/>
</dbReference>
<evidence type="ECO:0000256" key="1">
    <source>
        <dbReference type="ARBA" id="ARBA00001049"/>
    </source>
</evidence>
<dbReference type="NCBIfam" id="TIGR00066">
    <property type="entry name" value="g_glut_trans"/>
    <property type="match status" value="1"/>
</dbReference>
<dbReference type="InterPro" id="IPR051792">
    <property type="entry name" value="GGT_bact"/>
</dbReference>
<accession>A0A7G9W6B8</accession>
<keyword evidence="5 11" id="KW-0378">Hydrolase</keyword>
<feature type="binding site" evidence="10">
    <location>
        <begin position="411"/>
        <end position="412"/>
    </location>
    <ligand>
        <name>L-glutamate</name>
        <dbReference type="ChEBI" id="CHEBI:29985"/>
    </ligand>
</feature>
<comment type="subunit">
    <text evidence="11">This enzyme consists of two polypeptide chains, which are synthesized in precursor form from a single polypeptide.</text>
</comment>
<evidence type="ECO:0000256" key="11">
    <source>
        <dbReference type="RuleBase" id="RU368036"/>
    </source>
</evidence>
<evidence type="ECO:0000256" key="4">
    <source>
        <dbReference type="ARBA" id="ARBA00022679"/>
    </source>
</evidence>
<evidence type="ECO:0000256" key="12">
    <source>
        <dbReference type="SAM" id="MobiDB-lite"/>
    </source>
</evidence>
<feature type="region of interest" description="Disordered" evidence="12">
    <location>
        <begin position="523"/>
        <end position="543"/>
    </location>
</feature>
<keyword evidence="6 11" id="KW-0865">Zymogen</keyword>
<evidence type="ECO:0000256" key="7">
    <source>
        <dbReference type="ARBA" id="ARBA00023315"/>
    </source>
</evidence>
<keyword evidence="14" id="KW-1185">Reference proteome</keyword>
<keyword evidence="7 11" id="KW-0012">Acyltransferase</keyword>
<evidence type="ECO:0000256" key="9">
    <source>
        <dbReference type="PIRSR" id="PIRSR600101-1"/>
    </source>
</evidence>
<dbReference type="InterPro" id="IPR043137">
    <property type="entry name" value="GGT_ssub_C"/>
</dbReference>
<evidence type="ECO:0000256" key="8">
    <source>
        <dbReference type="ARBA" id="ARBA00047417"/>
    </source>
</evidence>
<dbReference type="GO" id="GO:0006750">
    <property type="term" value="P:glutathione biosynthetic process"/>
    <property type="evidence" value="ECO:0007669"/>
    <property type="project" value="UniProtKB-KW"/>
</dbReference>
<keyword evidence="11" id="KW-0317">Glutathione biosynthesis</keyword>
<dbReference type="EC" id="3.4.19.13" evidence="11"/>
<comment type="similarity">
    <text evidence="3 11">Belongs to the gamma-glutamyltransferase family.</text>
</comment>
<dbReference type="PANTHER" id="PTHR43199:SF1">
    <property type="entry name" value="GLUTATHIONE HYDROLASE PROENZYME"/>
    <property type="match status" value="1"/>
</dbReference>
<dbReference type="GO" id="GO:0103068">
    <property type="term" value="F:leukotriene C4 gamma-glutamyl transferase activity"/>
    <property type="evidence" value="ECO:0007669"/>
    <property type="project" value="UniProtKB-EC"/>
</dbReference>
<dbReference type="Pfam" id="PF01019">
    <property type="entry name" value="G_glu_transpept"/>
    <property type="match status" value="1"/>
</dbReference>
<comment type="catalytic activity">
    <reaction evidence="2 11">
        <text>glutathione + H2O = L-cysteinylglycine + L-glutamate</text>
        <dbReference type="Rhea" id="RHEA:28807"/>
        <dbReference type="ChEBI" id="CHEBI:15377"/>
        <dbReference type="ChEBI" id="CHEBI:29985"/>
        <dbReference type="ChEBI" id="CHEBI:57925"/>
        <dbReference type="ChEBI" id="CHEBI:61694"/>
        <dbReference type="EC" id="3.4.19.13"/>
    </reaction>
</comment>
<feature type="binding site" evidence="10">
    <location>
        <position position="433"/>
    </location>
    <ligand>
        <name>L-glutamate</name>
        <dbReference type="ChEBI" id="CHEBI:29985"/>
    </ligand>
</feature>
<proteinExistence type="inferred from homology"/>
<comment type="catalytic activity">
    <reaction evidence="8 11">
        <text>an N-terminal (5-L-glutamyl)-[peptide] + an alpha-amino acid = 5-L-glutamyl amino acid + an N-terminal L-alpha-aminoacyl-[peptide]</text>
        <dbReference type="Rhea" id="RHEA:23904"/>
        <dbReference type="Rhea" id="RHEA-COMP:9780"/>
        <dbReference type="Rhea" id="RHEA-COMP:9795"/>
        <dbReference type="ChEBI" id="CHEBI:77644"/>
        <dbReference type="ChEBI" id="CHEBI:78597"/>
        <dbReference type="ChEBI" id="CHEBI:78599"/>
        <dbReference type="ChEBI" id="CHEBI:78608"/>
        <dbReference type="EC" id="2.3.2.2"/>
    </reaction>
</comment>